<feature type="compositionally biased region" description="Basic and acidic residues" evidence="1">
    <location>
        <begin position="230"/>
        <end position="249"/>
    </location>
</feature>
<dbReference type="InterPro" id="IPR056746">
    <property type="entry name" value="SPAN_dom"/>
</dbReference>
<evidence type="ECO:0000313" key="3">
    <source>
        <dbReference type="EMBL" id="VVD76645.1"/>
    </source>
</evidence>
<feature type="region of interest" description="Disordered" evidence="1">
    <location>
        <begin position="353"/>
        <end position="402"/>
    </location>
</feature>
<accession>A0A5E4SMK0</accession>
<feature type="compositionally biased region" description="Low complexity" evidence="1">
    <location>
        <begin position="251"/>
        <end position="266"/>
    </location>
</feature>
<name>A0A5E4SMK0_9BURK</name>
<feature type="region of interest" description="Disordered" evidence="1">
    <location>
        <begin position="105"/>
        <end position="308"/>
    </location>
</feature>
<evidence type="ECO:0000313" key="4">
    <source>
        <dbReference type="Proteomes" id="UP000382577"/>
    </source>
</evidence>
<protein>
    <recommendedName>
        <fullName evidence="2">Surface presentation of antigen domain-containing protein</fullName>
    </recommendedName>
</protein>
<feature type="compositionally biased region" description="Basic and acidic residues" evidence="1">
    <location>
        <begin position="269"/>
        <end position="279"/>
    </location>
</feature>
<dbReference type="RefSeq" id="WP_150598861.1">
    <property type="nucleotide sequence ID" value="NZ_CABPRW010000002.1"/>
</dbReference>
<dbReference type="Proteomes" id="UP000382577">
    <property type="component" value="Unassembled WGS sequence"/>
</dbReference>
<proteinExistence type="predicted"/>
<feature type="compositionally biased region" description="Polar residues" evidence="1">
    <location>
        <begin position="297"/>
        <end position="306"/>
    </location>
</feature>
<feature type="compositionally biased region" description="Basic and acidic residues" evidence="1">
    <location>
        <begin position="157"/>
        <end position="172"/>
    </location>
</feature>
<dbReference type="AlphaFoldDB" id="A0A5E4SMK0"/>
<dbReference type="EMBL" id="CABPRW010000002">
    <property type="protein sequence ID" value="VVD76645.1"/>
    <property type="molecule type" value="Genomic_DNA"/>
</dbReference>
<gene>
    <name evidence="3" type="ORF">PFI31113_00885</name>
</gene>
<evidence type="ECO:0000259" key="2">
    <source>
        <dbReference type="Pfam" id="PF02510"/>
    </source>
</evidence>
<dbReference type="Pfam" id="PF02510">
    <property type="entry name" value="SPAN"/>
    <property type="match status" value="1"/>
</dbReference>
<sequence>MKFEKAGAPRHGDPIFGDAASAPALIERVQAAAAQLPENPLGDLAQLACVDSNADAGTGEFVFRFYGGSPIPLEVDDDDDDWKLPNAIPMYVDVMLRRAVPEPPVEAAPGGVTNAPPDDTDVPRTTPSAPDRPITNPPQQVPGGLRSALKIGVTPSRHSESSPHAHLGEKTTHKGGNPTRVRSLGQAMVRRSIGRTSDVADAEPQPEVAAIRDVHLPNAAPHGGQGLRHHAGDRGESAKDGRSDDDRAHTPVVAPRVSVPSFSPPSLLSKDEVPQERPQSRMVRQQARDASQAAVETASSESANHSDTYEITYRFTSWGATASVKLNVDGSQLGRAIVATPSDPRVHKALRAGIGKKPADAEKNSVGLPIRLASPSAPVISVNEQEQERHRQPQVPPEEGEQ</sequence>
<reference evidence="3 4" key="1">
    <citation type="submission" date="2019-08" db="EMBL/GenBank/DDBJ databases">
        <authorList>
            <person name="Peeters C."/>
        </authorList>
    </citation>
    <scope>NUCLEOTIDE SEQUENCE [LARGE SCALE GENOMIC DNA]</scope>
    <source>
        <strain evidence="3 4">LMG 31113</strain>
    </source>
</reference>
<feature type="domain" description="Surface presentation of antigen" evidence="2">
    <location>
        <begin position="307"/>
        <end position="358"/>
    </location>
</feature>
<evidence type="ECO:0000256" key="1">
    <source>
        <dbReference type="SAM" id="MobiDB-lite"/>
    </source>
</evidence>
<dbReference type="OrthoDB" id="9954126at2"/>
<organism evidence="3 4">
    <name type="scientific">Pandoraea fibrosis</name>
    <dbReference type="NCBI Taxonomy" id="1891094"/>
    <lineage>
        <taxon>Bacteria</taxon>
        <taxon>Pseudomonadati</taxon>
        <taxon>Pseudomonadota</taxon>
        <taxon>Betaproteobacteria</taxon>
        <taxon>Burkholderiales</taxon>
        <taxon>Burkholderiaceae</taxon>
        <taxon>Pandoraea</taxon>
    </lineage>
</organism>